<sequence length="73" mass="8796">MRRFQEELEDIVDTGRELFSMIEMVLDFEEFDQILQYCDAPIRRTALENRRQAEGDLSDDYMDYVKASFDFDL</sequence>
<reference evidence="1 2" key="1">
    <citation type="journal article" date="2023" name="Elife">
        <title>Identification of key yeast species and microbe-microbe interactions impacting larval growth of Drosophila in the wild.</title>
        <authorList>
            <person name="Mure A."/>
            <person name="Sugiura Y."/>
            <person name="Maeda R."/>
            <person name="Honda K."/>
            <person name="Sakurai N."/>
            <person name="Takahashi Y."/>
            <person name="Watada M."/>
            <person name="Katoh T."/>
            <person name="Gotoh A."/>
            <person name="Gotoh Y."/>
            <person name="Taniguchi I."/>
            <person name="Nakamura K."/>
            <person name="Hayashi T."/>
            <person name="Katayama T."/>
            <person name="Uemura T."/>
            <person name="Hattori Y."/>
        </authorList>
    </citation>
    <scope>NUCLEOTIDE SEQUENCE [LARGE SCALE GENOMIC DNA]</scope>
    <source>
        <strain evidence="1 2">SC-9</strain>
    </source>
</reference>
<comment type="caution">
    <text evidence="1">The sequence shown here is derived from an EMBL/GenBank/DDBJ whole genome shotgun (WGS) entry which is preliminary data.</text>
</comment>
<evidence type="ECO:0000313" key="2">
    <source>
        <dbReference type="Proteomes" id="UP001360560"/>
    </source>
</evidence>
<keyword evidence="2" id="KW-1185">Reference proteome</keyword>
<name>A0AAV5QH09_9ASCO</name>
<proteinExistence type="predicted"/>
<accession>A0AAV5QH09</accession>
<organism evidence="1 2">
    <name type="scientific">Saccharomycopsis crataegensis</name>
    <dbReference type="NCBI Taxonomy" id="43959"/>
    <lineage>
        <taxon>Eukaryota</taxon>
        <taxon>Fungi</taxon>
        <taxon>Dikarya</taxon>
        <taxon>Ascomycota</taxon>
        <taxon>Saccharomycotina</taxon>
        <taxon>Saccharomycetes</taxon>
        <taxon>Saccharomycopsidaceae</taxon>
        <taxon>Saccharomycopsis</taxon>
    </lineage>
</organism>
<dbReference type="GeneID" id="90071623"/>
<dbReference type="RefSeq" id="XP_064850644.1">
    <property type="nucleotide sequence ID" value="XM_064994572.1"/>
</dbReference>
<evidence type="ECO:0000313" key="1">
    <source>
        <dbReference type="EMBL" id="GMM33644.1"/>
    </source>
</evidence>
<dbReference type="AlphaFoldDB" id="A0AAV5QH09"/>
<dbReference type="Proteomes" id="UP001360560">
    <property type="component" value="Unassembled WGS sequence"/>
</dbReference>
<protein>
    <submittedName>
        <fullName evidence="1">Uncharacterized protein</fullName>
    </submittedName>
</protein>
<dbReference type="EMBL" id="BTFZ01000002">
    <property type="protein sequence ID" value="GMM33644.1"/>
    <property type="molecule type" value="Genomic_DNA"/>
</dbReference>
<gene>
    <name evidence="1" type="ORF">DASC09_009690</name>
</gene>